<dbReference type="EMBL" id="BONJ01000016">
    <property type="protein sequence ID" value="GIG14654.1"/>
    <property type="molecule type" value="Genomic_DNA"/>
</dbReference>
<protein>
    <submittedName>
        <fullName evidence="3">Uncharacterized protein</fullName>
    </submittedName>
</protein>
<dbReference type="PROSITE" id="PS51257">
    <property type="entry name" value="PROKAR_LIPOPROTEIN"/>
    <property type="match status" value="1"/>
</dbReference>
<reference evidence="3" key="1">
    <citation type="submission" date="2021-01" db="EMBL/GenBank/DDBJ databases">
        <title>Whole genome shotgun sequence of Catellatospora methionotrophica NBRC 14553.</title>
        <authorList>
            <person name="Komaki H."/>
            <person name="Tamura T."/>
        </authorList>
    </citation>
    <scope>NUCLEOTIDE SEQUENCE</scope>
    <source>
        <strain evidence="3">NBRC 14553</strain>
    </source>
</reference>
<keyword evidence="2" id="KW-0732">Signal</keyword>
<accession>A0A8J3LAB2</accession>
<comment type="caution">
    <text evidence="3">The sequence shown here is derived from an EMBL/GenBank/DDBJ whole genome shotgun (WGS) entry which is preliminary data.</text>
</comment>
<dbReference type="Gene3D" id="2.120.10.30">
    <property type="entry name" value="TolB, C-terminal domain"/>
    <property type="match status" value="1"/>
</dbReference>
<sequence length="316" mass="33012">MIRRLRHTRRGAFLGGLLSLTTAATALAGCATPPSGLTPSAGSSPPAVPSPSTVGQAPVLLPGGWQVIAMDDRVLDRARNVYVPGVLPRNAMLAANGLRYAVTGEDPQVVEIAGGKATRLNQAPALSLRLDPWSPDGDRLVVTTSRKEPFAMGFAVIDVASGKASVHWVDRSRYDCSQCSFVFTRDGKEIAMAVANRAGGEAAELVASVQLFDATTGVPTRSLPIKAMPDSPFAWSPDGSQVIARPDGLRQEYQVVDTRTGDAKPFPHAAVWATADALLAEAQGRVLTLRPDGYVAAEVALAAGLVGPVVFGPPVS</sequence>
<gene>
    <name evidence="3" type="ORF">Cme02nite_29860</name>
</gene>
<feature type="region of interest" description="Disordered" evidence="1">
    <location>
        <begin position="35"/>
        <end position="54"/>
    </location>
</feature>
<dbReference type="Proteomes" id="UP000660339">
    <property type="component" value="Unassembled WGS sequence"/>
</dbReference>
<evidence type="ECO:0000256" key="2">
    <source>
        <dbReference type="SAM" id="SignalP"/>
    </source>
</evidence>
<evidence type="ECO:0000313" key="4">
    <source>
        <dbReference type="Proteomes" id="UP000660339"/>
    </source>
</evidence>
<evidence type="ECO:0000313" key="3">
    <source>
        <dbReference type="EMBL" id="GIG14654.1"/>
    </source>
</evidence>
<feature type="chain" id="PRO_5039285480" evidence="2">
    <location>
        <begin position="29"/>
        <end position="316"/>
    </location>
</feature>
<dbReference type="SUPFAM" id="SSF69304">
    <property type="entry name" value="Tricorn protease N-terminal domain"/>
    <property type="match status" value="1"/>
</dbReference>
<dbReference type="InterPro" id="IPR011042">
    <property type="entry name" value="6-blade_b-propeller_TolB-like"/>
</dbReference>
<dbReference type="AlphaFoldDB" id="A0A8J3LAB2"/>
<keyword evidence="4" id="KW-1185">Reference proteome</keyword>
<evidence type="ECO:0000256" key="1">
    <source>
        <dbReference type="SAM" id="MobiDB-lite"/>
    </source>
</evidence>
<dbReference type="RefSeq" id="WP_166378084.1">
    <property type="nucleotide sequence ID" value="NZ_BAAATT010000007.1"/>
</dbReference>
<feature type="signal peptide" evidence="2">
    <location>
        <begin position="1"/>
        <end position="28"/>
    </location>
</feature>
<name>A0A8J3LAB2_9ACTN</name>
<proteinExistence type="predicted"/>
<organism evidence="3 4">
    <name type="scientific">Catellatospora methionotrophica</name>
    <dbReference type="NCBI Taxonomy" id="121620"/>
    <lineage>
        <taxon>Bacteria</taxon>
        <taxon>Bacillati</taxon>
        <taxon>Actinomycetota</taxon>
        <taxon>Actinomycetes</taxon>
        <taxon>Micromonosporales</taxon>
        <taxon>Micromonosporaceae</taxon>
        <taxon>Catellatospora</taxon>
    </lineage>
</organism>